<dbReference type="Gene3D" id="3.40.50.720">
    <property type="entry name" value="NAD(P)-binding Rossmann-like Domain"/>
    <property type="match status" value="1"/>
</dbReference>
<proteinExistence type="predicted"/>
<dbReference type="SUPFAM" id="SSF51735">
    <property type="entry name" value="NAD(P)-binding Rossmann-fold domains"/>
    <property type="match status" value="1"/>
</dbReference>
<dbReference type="Gene3D" id="3.90.25.10">
    <property type="entry name" value="UDP-galactose 4-epimerase, domain 1"/>
    <property type="match status" value="1"/>
</dbReference>
<keyword evidence="1" id="KW-0521">NADP</keyword>
<reference evidence="4 5" key="1">
    <citation type="submission" date="2016-07" db="EMBL/GenBank/DDBJ databases">
        <title>Pervasive Adenine N6-methylation of Active Genes in Fungi.</title>
        <authorList>
            <consortium name="DOE Joint Genome Institute"/>
            <person name="Mondo S.J."/>
            <person name="Dannebaum R.O."/>
            <person name="Kuo R.C."/>
            <person name="Labutti K."/>
            <person name="Haridas S."/>
            <person name="Kuo A."/>
            <person name="Salamov A."/>
            <person name="Ahrendt S.R."/>
            <person name="Lipzen A."/>
            <person name="Sullivan W."/>
            <person name="Andreopoulos W.B."/>
            <person name="Clum A."/>
            <person name="Lindquist E."/>
            <person name="Daum C."/>
            <person name="Ramamoorthy G.K."/>
            <person name="Gryganskyi A."/>
            <person name="Culley D."/>
            <person name="Magnuson J.K."/>
            <person name="James T.Y."/>
            <person name="O'Malley M.A."/>
            <person name="Stajich J.E."/>
            <person name="Spatafora J.W."/>
            <person name="Visel A."/>
            <person name="Grigoriev I.V."/>
        </authorList>
    </citation>
    <scope>NUCLEOTIDE SEQUENCE [LARGE SCALE GENOMIC DNA]</scope>
    <source>
        <strain evidence="4 5">CBS 115471</strain>
    </source>
</reference>
<dbReference type="InterPro" id="IPR051609">
    <property type="entry name" value="NmrA/Isoflavone_reductase-like"/>
</dbReference>
<evidence type="ECO:0000313" key="5">
    <source>
        <dbReference type="Proteomes" id="UP000193144"/>
    </source>
</evidence>
<comment type="caution">
    <text evidence="4">The sequence shown here is derived from an EMBL/GenBank/DDBJ whole genome shotgun (WGS) entry which is preliminary data.</text>
</comment>
<evidence type="ECO:0000259" key="3">
    <source>
        <dbReference type="Pfam" id="PF05368"/>
    </source>
</evidence>
<dbReference type="PANTHER" id="PTHR47706">
    <property type="entry name" value="NMRA-LIKE FAMILY PROTEIN"/>
    <property type="match status" value="1"/>
</dbReference>
<evidence type="ECO:0000256" key="1">
    <source>
        <dbReference type="ARBA" id="ARBA00022857"/>
    </source>
</evidence>
<dbReference type="InterPro" id="IPR008030">
    <property type="entry name" value="NmrA-like"/>
</dbReference>
<sequence length="321" mass="34987">MGISSILIIGNGQLSYSIVEALSKTSSSENGTPPKISVLTNPYQTPWLPPNTPPNLIEHKTSDFSASSLESSFTGQDLVISTLAGGDYNFQVGIIDAVIVAGVKRFIPHEFGLDSLNQGIQAILPRSAERARIIQYLRDLSRTHLDFQWVGIAVGCVLDRLLIAGDLGFDLQWQNATIHGTGTEILAASSLQRVGSAVASCIEHWHEMKNRYIYTAGVLTTANDILACLEHLSGKKWSFSYEDVGDCVREGTKRIERGYPDAGMFLMERSVVYDGELKAAGAFEKKSANKILGLDEETVEQIVAKAYHDFQHHGRPGCGCG</sequence>
<evidence type="ECO:0000313" key="4">
    <source>
        <dbReference type="EMBL" id="ORY06147.1"/>
    </source>
</evidence>
<dbReference type="Proteomes" id="UP000193144">
    <property type="component" value="Unassembled WGS sequence"/>
</dbReference>
<accession>A0A1Y1Z820</accession>
<dbReference type="InterPro" id="IPR036291">
    <property type="entry name" value="NAD(P)-bd_dom_sf"/>
</dbReference>
<dbReference type="AlphaFoldDB" id="A0A1Y1Z820"/>
<gene>
    <name evidence="4" type="ORF">BCR34DRAFT_36727</name>
</gene>
<protein>
    <submittedName>
        <fullName evidence="4">Isoflavone reductase family protein</fullName>
    </submittedName>
</protein>
<keyword evidence="5" id="KW-1185">Reference proteome</keyword>
<dbReference type="GO" id="GO:0016491">
    <property type="term" value="F:oxidoreductase activity"/>
    <property type="evidence" value="ECO:0007669"/>
    <property type="project" value="UniProtKB-KW"/>
</dbReference>
<dbReference type="EMBL" id="MCFA01000119">
    <property type="protein sequence ID" value="ORY06147.1"/>
    <property type="molecule type" value="Genomic_DNA"/>
</dbReference>
<keyword evidence="2" id="KW-0560">Oxidoreductase</keyword>
<feature type="domain" description="NmrA-like" evidence="3">
    <location>
        <begin position="60"/>
        <end position="285"/>
    </location>
</feature>
<evidence type="ECO:0000256" key="2">
    <source>
        <dbReference type="ARBA" id="ARBA00023002"/>
    </source>
</evidence>
<dbReference type="PANTHER" id="PTHR47706:SF10">
    <property type="entry name" value="NMRA-LIKE DOMAIN-CONTAINING PROTEIN"/>
    <property type="match status" value="1"/>
</dbReference>
<name>A0A1Y1Z820_9PLEO</name>
<organism evidence="4 5">
    <name type="scientific">Clohesyomyces aquaticus</name>
    <dbReference type="NCBI Taxonomy" id="1231657"/>
    <lineage>
        <taxon>Eukaryota</taxon>
        <taxon>Fungi</taxon>
        <taxon>Dikarya</taxon>
        <taxon>Ascomycota</taxon>
        <taxon>Pezizomycotina</taxon>
        <taxon>Dothideomycetes</taxon>
        <taxon>Pleosporomycetidae</taxon>
        <taxon>Pleosporales</taxon>
        <taxon>Lindgomycetaceae</taxon>
        <taxon>Clohesyomyces</taxon>
    </lineage>
</organism>
<dbReference type="OrthoDB" id="9984533at2759"/>
<dbReference type="Pfam" id="PF05368">
    <property type="entry name" value="NmrA"/>
    <property type="match status" value="1"/>
</dbReference>